<dbReference type="AlphaFoldDB" id="A0A0M6ZCD0"/>
<sequence>MIGYPAETRAGRFEKRKTMTSQQNCLACLPAIFVVLVLFNAVAVEHARANEREDRRKENCARYQEMVAEAEVRVGTKGLTSDLMEKNLEFVKAGCLSNLRACPISGPDFEFVNLLTMMTISANMGSTFLPFGCPARVSQ</sequence>
<dbReference type="EMBL" id="CXWC01000011">
    <property type="protein sequence ID" value="CTQ74104.1"/>
    <property type="molecule type" value="Genomic_DNA"/>
</dbReference>
<protein>
    <submittedName>
        <fullName evidence="1">Uncharacterized protein</fullName>
    </submittedName>
</protein>
<keyword evidence="2" id="KW-1185">Reference proteome</keyword>
<evidence type="ECO:0000313" key="2">
    <source>
        <dbReference type="Proteomes" id="UP000049983"/>
    </source>
</evidence>
<organism evidence="1 2">
    <name type="scientific">Roseibium album</name>
    <dbReference type="NCBI Taxonomy" id="311410"/>
    <lineage>
        <taxon>Bacteria</taxon>
        <taxon>Pseudomonadati</taxon>
        <taxon>Pseudomonadota</taxon>
        <taxon>Alphaproteobacteria</taxon>
        <taxon>Hyphomicrobiales</taxon>
        <taxon>Stappiaceae</taxon>
        <taxon>Roseibium</taxon>
    </lineage>
</organism>
<dbReference type="Proteomes" id="UP000049983">
    <property type="component" value="Unassembled WGS sequence"/>
</dbReference>
<name>A0A0M6ZCD0_9HYPH</name>
<proteinExistence type="predicted"/>
<accession>A0A0M6ZCD0</accession>
<dbReference type="STRING" id="311410.LA5095_00777"/>
<gene>
    <name evidence="1" type="ORF">LA5096_03917</name>
</gene>
<evidence type="ECO:0000313" key="1">
    <source>
        <dbReference type="EMBL" id="CTQ74104.1"/>
    </source>
</evidence>
<reference evidence="2" key="1">
    <citation type="submission" date="2015-07" db="EMBL/GenBank/DDBJ databases">
        <authorList>
            <person name="Rodrigo-Torres Lidia"/>
            <person name="Arahal R.David."/>
        </authorList>
    </citation>
    <scope>NUCLEOTIDE SEQUENCE [LARGE SCALE GENOMIC DNA]</scope>
    <source>
        <strain evidence="2">CECT 5096</strain>
    </source>
</reference>